<evidence type="ECO:0000313" key="2">
    <source>
        <dbReference type="Proteomes" id="UP000190460"/>
    </source>
</evidence>
<accession>A0A1T4W827</accession>
<reference evidence="2" key="1">
    <citation type="submission" date="2017-02" db="EMBL/GenBank/DDBJ databases">
        <authorList>
            <person name="Varghese N."/>
            <person name="Submissions S."/>
        </authorList>
    </citation>
    <scope>NUCLEOTIDE SEQUENCE [LARGE SCALE GENOMIC DNA]</scope>
    <source>
        <strain evidence="2">ATCC 49788</strain>
    </source>
</reference>
<dbReference type="PROSITE" id="PS51257">
    <property type="entry name" value="PROKAR_LIPOPROTEIN"/>
    <property type="match status" value="1"/>
</dbReference>
<dbReference type="AlphaFoldDB" id="A0A1T4W827"/>
<evidence type="ECO:0000313" key="1">
    <source>
        <dbReference type="EMBL" id="SKA73357.1"/>
    </source>
</evidence>
<dbReference type="Proteomes" id="UP000190460">
    <property type="component" value="Unassembled WGS sequence"/>
</dbReference>
<sequence>MNRVTQSLQVSVVWGCLMLGSGCSSTPQEVTGVPEIQGVWRHSEGRLPHVEPSLTFEFQRNQFRVSGYPDIYARGQYSFEALPQGAYQLSLRPEESRGFEMSKLQIQTTGGRILFIDHKMYRRILRH</sequence>
<organism evidence="1 2">
    <name type="scientific">Thiothrix eikelboomii</name>
    <dbReference type="NCBI Taxonomy" id="92487"/>
    <lineage>
        <taxon>Bacteria</taxon>
        <taxon>Pseudomonadati</taxon>
        <taxon>Pseudomonadota</taxon>
        <taxon>Gammaproteobacteria</taxon>
        <taxon>Thiotrichales</taxon>
        <taxon>Thiotrichaceae</taxon>
        <taxon>Thiothrix</taxon>
    </lineage>
</organism>
<dbReference type="EMBL" id="FUYB01000004">
    <property type="protein sequence ID" value="SKA73357.1"/>
    <property type="molecule type" value="Genomic_DNA"/>
</dbReference>
<proteinExistence type="predicted"/>
<gene>
    <name evidence="1" type="ORF">SAMN02745130_01209</name>
</gene>
<dbReference type="RefSeq" id="WP_078921688.1">
    <property type="nucleotide sequence ID" value="NZ_FUYB01000004.1"/>
</dbReference>
<protein>
    <submittedName>
        <fullName evidence="1">Uncharacterized protein</fullName>
    </submittedName>
</protein>
<keyword evidence="2" id="KW-1185">Reference proteome</keyword>
<name>A0A1T4W827_9GAMM</name>